<dbReference type="STRING" id="39692.BST38_00765"/>
<protein>
    <recommendedName>
        <fullName evidence="4">DUF3298 domain-containing protein</fullName>
    </recommendedName>
</protein>
<keyword evidence="3" id="KW-1185">Reference proteome</keyword>
<name>A0A375YIL9_MYCPF</name>
<evidence type="ECO:0000313" key="2">
    <source>
        <dbReference type="EMBL" id="SRX80961.1"/>
    </source>
</evidence>
<accession>A0A375YIL9</accession>
<reference evidence="2 3" key="1">
    <citation type="submission" date="2018-05" db="EMBL/GenBank/DDBJ databases">
        <authorList>
            <consortium name="IHU Genomes"/>
        </authorList>
    </citation>
    <scope>NUCLEOTIDE SEQUENCE [LARGE SCALE GENOMIC DNA]</scope>
    <source>
        <strain evidence="2 3">P7335</strain>
    </source>
</reference>
<sequence>MTSTCSEKRRNTVAAAVLALVLFGWAVPAAQAAPTTTNGVEYTVVPARVSGVSPHGALGEWVVDYEKLAGGDPHVADAVNRILDDEANGQVWLHAASASKSSPWTFRTQGRLLFRRITISALFVGQYDAVNLPNMPYDTVATRVFDSRSGIQIVWDNLFVDRNAGLARLSEVTKQLLPAAYPNPPVGGWVEYSHAMAPIGVNFKYWIPTAEGIELQFPEGQFGRERRSVTVPWAAVRELIAPVFLPIAD</sequence>
<dbReference type="Proteomes" id="UP000252008">
    <property type="component" value="Unassembled WGS sequence"/>
</dbReference>
<dbReference type="RefSeq" id="WP_237160623.1">
    <property type="nucleotide sequence ID" value="NZ_MVID01000001.1"/>
</dbReference>
<dbReference type="EMBL" id="UEGS01000001">
    <property type="protein sequence ID" value="SRX80961.1"/>
    <property type="molecule type" value="Genomic_DNA"/>
</dbReference>
<dbReference type="AlphaFoldDB" id="A0A375YIL9"/>
<organism evidence="2 3">
    <name type="scientific">Mycolicibacterium parafortuitum</name>
    <name type="common">Mycobacterium parafortuitum</name>
    <dbReference type="NCBI Taxonomy" id="39692"/>
    <lineage>
        <taxon>Bacteria</taxon>
        <taxon>Bacillati</taxon>
        <taxon>Actinomycetota</taxon>
        <taxon>Actinomycetes</taxon>
        <taxon>Mycobacteriales</taxon>
        <taxon>Mycobacteriaceae</taxon>
        <taxon>Mycolicibacterium</taxon>
    </lineage>
</organism>
<keyword evidence="1" id="KW-0732">Signal</keyword>
<feature type="signal peptide" evidence="1">
    <location>
        <begin position="1"/>
        <end position="32"/>
    </location>
</feature>
<evidence type="ECO:0000313" key="3">
    <source>
        <dbReference type="Proteomes" id="UP000252008"/>
    </source>
</evidence>
<proteinExistence type="predicted"/>
<gene>
    <name evidence="2" type="ORF">MPP7335_02707</name>
</gene>
<feature type="chain" id="PRO_5016614629" description="DUF3298 domain-containing protein" evidence="1">
    <location>
        <begin position="33"/>
        <end position="249"/>
    </location>
</feature>
<evidence type="ECO:0008006" key="4">
    <source>
        <dbReference type="Google" id="ProtNLM"/>
    </source>
</evidence>
<evidence type="ECO:0000256" key="1">
    <source>
        <dbReference type="SAM" id="SignalP"/>
    </source>
</evidence>